<reference evidence="1 2" key="1">
    <citation type="journal article" date="2019" name="Sci. Rep.">
        <title>Differences in resource use lead to coexistence of seed-transmitted microbial populations.</title>
        <authorList>
            <person name="Torres-Cortes G."/>
            <person name="Garcia B.J."/>
            <person name="Compant S."/>
            <person name="Rezki S."/>
            <person name="Jones P."/>
            <person name="Preveaux A."/>
            <person name="Briand M."/>
            <person name="Roulet A."/>
            <person name="Bouchez O."/>
            <person name="Jacobson D."/>
            <person name="Barret M."/>
        </authorList>
    </citation>
    <scope>NUCLEOTIDE SEQUENCE [LARGE SCALE GENOMIC DNA]</scope>
    <source>
        <strain evidence="1 2">CFBP13511</strain>
    </source>
</reference>
<evidence type="ECO:0000313" key="1">
    <source>
        <dbReference type="EMBL" id="TKJ94796.1"/>
    </source>
</evidence>
<dbReference type="OrthoDB" id="6556306at2"/>
<evidence type="ECO:0000313" key="2">
    <source>
        <dbReference type="Proteomes" id="UP000306393"/>
    </source>
</evidence>
<dbReference type="AlphaFoldDB" id="A0A4U3FNR7"/>
<sequence>MNTLLKKAGIPQMRCKAMTGGKSPASFSYEARLPGQMDFNNYQYVLPRVDVVAFWQKLNDLAYTGGARG</sequence>
<organism evidence="1 2">
    <name type="scientific">Erwinia persicina</name>
    <dbReference type="NCBI Taxonomy" id="55211"/>
    <lineage>
        <taxon>Bacteria</taxon>
        <taxon>Pseudomonadati</taxon>
        <taxon>Pseudomonadota</taxon>
        <taxon>Gammaproteobacteria</taxon>
        <taxon>Enterobacterales</taxon>
        <taxon>Erwiniaceae</taxon>
        <taxon>Erwinia</taxon>
    </lineage>
</organism>
<protein>
    <submittedName>
        <fullName evidence="1">Uncharacterized protein</fullName>
    </submittedName>
</protein>
<dbReference type="RefSeq" id="WP_137268427.1">
    <property type="nucleotide sequence ID" value="NZ_QGAC01000001.1"/>
</dbReference>
<dbReference type="Proteomes" id="UP000306393">
    <property type="component" value="Unassembled WGS sequence"/>
</dbReference>
<proteinExistence type="predicted"/>
<name>A0A4U3FNR7_9GAMM</name>
<dbReference type="EMBL" id="QGAC01000001">
    <property type="protein sequence ID" value="TKJ94796.1"/>
    <property type="molecule type" value="Genomic_DNA"/>
</dbReference>
<comment type="caution">
    <text evidence="1">The sequence shown here is derived from an EMBL/GenBank/DDBJ whole genome shotgun (WGS) entry which is preliminary data.</text>
</comment>
<gene>
    <name evidence="1" type="ORF">EpCFBP13511_00065</name>
</gene>
<accession>A0A4U3FNR7</accession>
<dbReference type="STRING" id="1219360.GCA_001571305_04163"/>